<sequence>MKILIFAHRLEIGGTQFNAIELGAALRDQHGFDVVLWATPGPMLSLIERKGLRYVAAPDARLHPSPTRMQELRALVRQEKPDLIHAWDWWQGLEAYYATHLPMKVPLIVTDMMFDFNRVLPKAVPTTFGTPQLVERAAKSGWKRPELLLPPVDVVQNAPDAVDARPFKEQFGVRDDEITLVTVSRLAEFMKADGIIRTVEAVRRLGRHMPLKALIVGDGTARSRLQAMADDVNAELGRSAVVLTGPLDDPRPAYAAADIVIGMSGSVMRAMAIGKPVIIQGWSGFAAVFSPDTAPTFHYTGMYGTGDGDPSNQCLSDAICRLAEDASLRTELGRFGRDFILQHHALDVVAPRLAQFCRSACEEAPRLPVIAKDALRTAMIYCRERRFLSASRDLLPTDRKPLWKIS</sequence>
<dbReference type="EMBL" id="JAGINP010000003">
    <property type="protein sequence ID" value="MBP2291425.1"/>
    <property type="molecule type" value="Genomic_DNA"/>
</dbReference>
<dbReference type="Proteomes" id="UP000781958">
    <property type="component" value="Unassembled WGS sequence"/>
</dbReference>
<dbReference type="PANTHER" id="PTHR12526">
    <property type="entry name" value="GLYCOSYLTRANSFERASE"/>
    <property type="match status" value="1"/>
</dbReference>
<dbReference type="RefSeq" id="WP_209764881.1">
    <property type="nucleotide sequence ID" value="NZ_JAGINP010000003.1"/>
</dbReference>
<accession>A0ABS4SG55</accession>
<dbReference type="CDD" id="cd03801">
    <property type="entry name" value="GT4_PimA-like"/>
    <property type="match status" value="1"/>
</dbReference>
<comment type="caution">
    <text evidence="2">The sequence shown here is derived from an EMBL/GenBank/DDBJ whole genome shotgun (WGS) entry which is preliminary data.</text>
</comment>
<proteinExistence type="predicted"/>
<dbReference type="SUPFAM" id="SSF53756">
    <property type="entry name" value="UDP-Glycosyltransferase/glycogen phosphorylase"/>
    <property type="match status" value="1"/>
</dbReference>
<dbReference type="Gene3D" id="3.40.50.2000">
    <property type="entry name" value="Glycogen Phosphorylase B"/>
    <property type="match status" value="2"/>
</dbReference>
<reference evidence="2 3" key="1">
    <citation type="submission" date="2021-03" db="EMBL/GenBank/DDBJ databases">
        <title>Genomic Encyclopedia of Type Strains, Phase III (KMG-III): the genomes of soil and plant-associated and newly described type strains.</title>
        <authorList>
            <person name="Whitman W."/>
        </authorList>
    </citation>
    <scope>NUCLEOTIDE SEQUENCE [LARGE SCALE GENOMIC DNA]</scope>
    <source>
        <strain evidence="2 3">IMMIB AFH-6</strain>
    </source>
</reference>
<name>A0ABS4SG55_9PROT</name>
<dbReference type="InterPro" id="IPR028098">
    <property type="entry name" value="Glyco_trans_4-like_N"/>
</dbReference>
<dbReference type="Pfam" id="PF13439">
    <property type="entry name" value="Glyco_transf_4"/>
    <property type="match status" value="1"/>
</dbReference>
<evidence type="ECO:0000259" key="1">
    <source>
        <dbReference type="Pfam" id="PF13439"/>
    </source>
</evidence>
<keyword evidence="3" id="KW-1185">Reference proteome</keyword>
<gene>
    <name evidence="2" type="ORF">J2851_001174</name>
</gene>
<dbReference type="Pfam" id="PF13692">
    <property type="entry name" value="Glyco_trans_1_4"/>
    <property type="match status" value="1"/>
</dbReference>
<protein>
    <submittedName>
        <fullName evidence="2">Glycosyltransferase involved in cell wall biosynthesis</fullName>
    </submittedName>
</protein>
<feature type="domain" description="Glycosyltransferase subfamily 4-like N-terminal" evidence="1">
    <location>
        <begin position="12"/>
        <end position="110"/>
    </location>
</feature>
<evidence type="ECO:0000313" key="3">
    <source>
        <dbReference type="Proteomes" id="UP000781958"/>
    </source>
</evidence>
<evidence type="ECO:0000313" key="2">
    <source>
        <dbReference type="EMBL" id="MBP2291425.1"/>
    </source>
</evidence>
<organism evidence="2 3">
    <name type="scientific">Azospirillum rugosum</name>
    <dbReference type="NCBI Taxonomy" id="416170"/>
    <lineage>
        <taxon>Bacteria</taxon>
        <taxon>Pseudomonadati</taxon>
        <taxon>Pseudomonadota</taxon>
        <taxon>Alphaproteobacteria</taxon>
        <taxon>Rhodospirillales</taxon>
        <taxon>Azospirillaceae</taxon>
        <taxon>Azospirillum</taxon>
    </lineage>
</organism>